<keyword evidence="2" id="KW-1185">Reference proteome</keyword>
<evidence type="ECO:0000313" key="1">
    <source>
        <dbReference type="EMBL" id="KAF2143754.1"/>
    </source>
</evidence>
<proteinExistence type="predicted"/>
<name>A0A6A6BKE9_9PEZI</name>
<dbReference type="RefSeq" id="XP_033399466.1">
    <property type="nucleotide sequence ID" value="XM_033535675.1"/>
</dbReference>
<protein>
    <submittedName>
        <fullName evidence="1">Uncharacterized protein</fullName>
    </submittedName>
</protein>
<reference evidence="1" key="1">
    <citation type="journal article" date="2020" name="Stud. Mycol.">
        <title>101 Dothideomycetes genomes: a test case for predicting lifestyles and emergence of pathogens.</title>
        <authorList>
            <person name="Haridas S."/>
            <person name="Albert R."/>
            <person name="Binder M."/>
            <person name="Bloem J."/>
            <person name="Labutti K."/>
            <person name="Salamov A."/>
            <person name="Andreopoulos B."/>
            <person name="Baker S."/>
            <person name="Barry K."/>
            <person name="Bills G."/>
            <person name="Bluhm B."/>
            <person name="Cannon C."/>
            <person name="Castanera R."/>
            <person name="Culley D."/>
            <person name="Daum C."/>
            <person name="Ezra D."/>
            <person name="Gonzalez J."/>
            <person name="Henrissat B."/>
            <person name="Kuo A."/>
            <person name="Liang C."/>
            <person name="Lipzen A."/>
            <person name="Lutzoni F."/>
            <person name="Magnuson J."/>
            <person name="Mondo S."/>
            <person name="Nolan M."/>
            <person name="Ohm R."/>
            <person name="Pangilinan J."/>
            <person name="Park H.-J."/>
            <person name="Ramirez L."/>
            <person name="Alfaro M."/>
            <person name="Sun H."/>
            <person name="Tritt A."/>
            <person name="Yoshinaga Y."/>
            <person name="Zwiers L.-H."/>
            <person name="Turgeon B."/>
            <person name="Goodwin S."/>
            <person name="Spatafora J."/>
            <person name="Crous P."/>
            <person name="Grigoriev I."/>
        </authorList>
    </citation>
    <scope>NUCLEOTIDE SEQUENCE</scope>
    <source>
        <strain evidence="1">CBS 121167</strain>
    </source>
</reference>
<sequence length="62" mass="7323">MGGEARLRWWWVVSWLLLLLLLLLLMMMCGFGGDEFCGVRTLLRSRWFAFLPLHPLLFSLCH</sequence>
<dbReference type="Proteomes" id="UP000799438">
    <property type="component" value="Unassembled WGS sequence"/>
</dbReference>
<gene>
    <name evidence="1" type="ORF">K452DRAFT_161777</name>
</gene>
<dbReference type="GeneID" id="54293171"/>
<dbReference type="EMBL" id="ML995481">
    <property type="protein sequence ID" value="KAF2143754.1"/>
    <property type="molecule type" value="Genomic_DNA"/>
</dbReference>
<dbReference type="AlphaFoldDB" id="A0A6A6BKE9"/>
<evidence type="ECO:0000313" key="2">
    <source>
        <dbReference type="Proteomes" id="UP000799438"/>
    </source>
</evidence>
<organism evidence="1 2">
    <name type="scientific">Aplosporella prunicola CBS 121167</name>
    <dbReference type="NCBI Taxonomy" id="1176127"/>
    <lineage>
        <taxon>Eukaryota</taxon>
        <taxon>Fungi</taxon>
        <taxon>Dikarya</taxon>
        <taxon>Ascomycota</taxon>
        <taxon>Pezizomycotina</taxon>
        <taxon>Dothideomycetes</taxon>
        <taxon>Dothideomycetes incertae sedis</taxon>
        <taxon>Botryosphaeriales</taxon>
        <taxon>Aplosporellaceae</taxon>
        <taxon>Aplosporella</taxon>
    </lineage>
</organism>
<accession>A0A6A6BKE9</accession>